<comment type="caution">
    <text evidence="1">The sequence shown here is derived from an EMBL/GenBank/DDBJ whole genome shotgun (WGS) entry which is preliminary data.</text>
</comment>
<keyword evidence="2" id="KW-1185">Reference proteome</keyword>
<protein>
    <submittedName>
        <fullName evidence="1">Uncharacterized protein</fullName>
    </submittedName>
</protein>
<evidence type="ECO:0000313" key="1">
    <source>
        <dbReference type="EMBL" id="GAA3576305.1"/>
    </source>
</evidence>
<dbReference type="EMBL" id="BAABDQ010000016">
    <property type="protein sequence ID" value="GAA3576305.1"/>
    <property type="molecule type" value="Genomic_DNA"/>
</dbReference>
<dbReference type="RefSeq" id="WP_345567993.1">
    <property type="nucleotide sequence ID" value="NZ_BAABDQ010000016.1"/>
</dbReference>
<name>A0ABP6Y2L8_9ACTN</name>
<proteinExistence type="predicted"/>
<dbReference type="Proteomes" id="UP001500630">
    <property type="component" value="Unassembled WGS sequence"/>
</dbReference>
<accession>A0ABP6Y2L8</accession>
<organism evidence="1 2">
    <name type="scientific">Nonomuraea rosea</name>
    <dbReference type="NCBI Taxonomy" id="638574"/>
    <lineage>
        <taxon>Bacteria</taxon>
        <taxon>Bacillati</taxon>
        <taxon>Actinomycetota</taxon>
        <taxon>Actinomycetes</taxon>
        <taxon>Streptosporangiales</taxon>
        <taxon>Streptosporangiaceae</taxon>
        <taxon>Nonomuraea</taxon>
    </lineage>
</organism>
<reference evidence="2" key="1">
    <citation type="journal article" date="2019" name="Int. J. Syst. Evol. Microbiol.">
        <title>The Global Catalogue of Microorganisms (GCM) 10K type strain sequencing project: providing services to taxonomists for standard genome sequencing and annotation.</title>
        <authorList>
            <consortium name="The Broad Institute Genomics Platform"/>
            <consortium name="The Broad Institute Genome Sequencing Center for Infectious Disease"/>
            <person name="Wu L."/>
            <person name="Ma J."/>
        </authorList>
    </citation>
    <scope>NUCLEOTIDE SEQUENCE [LARGE SCALE GENOMIC DNA]</scope>
    <source>
        <strain evidence="2">JCM 17326</strain>
    </source>
</reference>
<sequence>MAALTAGVSWLTAGPSPADSCPDTEHALLSSSSIAAHCGKQSRVRINDGGKASSRMVTTESNKLAMAAGDLARQLGLTGLATGKSALGTADLGGVAATWGMPSLASGAPALFPAVPGPIGMKDLSTMAGIPALPALPALPQQPLQSKVPSEMSLGQSPYHNRVAGTGIQSPLDLEKPVYEVGADVIGVLLPKAVESVEGTSMLPGGQPVVEGFTGLAHGLGLR</sequence>
<evidence type="ECO:0000313" key="2">
    <source>
        <dbReference type="Proteomes" id="UP001500630"/>
    </source>
</evidence>
<gene>
    <name evidence="1" type="ORF">GCM10022419_066900</name>
</gene>